<comment type="caution">
    <text evidence="5">The sequence shown here is derived from an EMBL/GenBank/DDBJ whole genome shotgun (WGS) entry which is preliminary data.</text>
</comment>
<name>A0A2S8G2V5_9BACT</name>
<protein>
    <submittedName>
        <fullName evidence="5">N-acetylgalactosamine 6-sulfate sulfatase</fullName>
    </submittedName>
</protein>
<dbReference type="SUPFAM" id="SSF53649">
    <property type="entry name" value="Alkaline phosphatase-like"/>
    <property type="match status" value="1"/>
</dbReference>
<dbReference type="AlphaFoldDB" id="A0A2S8G2V5"/>
<feature type="signal peptide" evidence="3">
    <location>
        <begin position="1"/>
        <end position="22"/>
    </location>
</feature>
<dbReference type="PANTHER" id="PTHR42693">
    <property type="entry name" value="ARYLSULFATASE FAMILY MEMBER"/>
    <property type="match status" value="1"/>
</dbReference>
<evidence type="ECO:0000259" key="4">
    <source>
        <dbReference type="Pfam" id="PF00884"/>
    </source>
</evidence>
<organism evidence="5 6">
    <name type="scientific">Blastopirellula marina</name>
    <dbReference type="NCBI Taxonomy" id="124"/>
    <lineage>
        <taxon>Bacteria</taxon>
        <taxon>Pseudomonadati</taxon>
        <taxon>Planctomycetota</taxon>
        <taxon>Planctomycetia</taxon>
        <taxon>Pirellulales</taxon>
        <taxon>Pirellulaceae</taxon>
        <taxon>Blastopirellula</taxon>
    </lineage>
</organism>
<feature type="chain" id="PRO_5015530048" evidence="3">
    <location>
        <begin position="23"/>
        <end position="481"/>
    </location>
</feature>
<evidence type="ECO:0000313" key="5">
    <source>
        <dbReference type="EMBL" id="PQO38753.1"/>
    </source>
</evidence>
<dbReference type="EMBL" id="PUIA01000016">
    <property type="protein sequence ID" value="PQO38753.1"/>
    <property type="molecule type" value="Genomic_DNA"/>
</dbReference>
<dbReference type="RefSeq" id="WP_105349953.1">
    <property type="nucleotide sequence ID" value="NZ_PUIA01000016.1"/>
</dbReference>
<keyword evidence="3" id="KW-0732">Signal</keyword>
<dbReference type="InterPro" id="IPR050738">
    <property type="entry name" value="Sulfatase"/>
</dbReference>
<dbReference type="Gene3D" id="3.30.1120.10">
    <property type="match status" value="1"/>
</dbReference>
<accession>A0A2S8G2V5</accession>
<evidence type="ECO:0000256" key="3">
    <source>
        <dbReference type="SAM" id="SignalP"/>
    </source>
</evidence>
<dbReference type="Pfam" id="PF00884">
    <property type="entry name" value="Sulfatase"/>
    <property type="match status" value="1"/>
</dbReference>
<dbReference type="Gene3D" id="3.40.720.10">
    <property type="entry name" value="Alkaline Phosphatase, subunit A"/>
    <property type="match status" value="1"/>
</dbReference>
<dbReference type="InterPro" id="IPR017850">
    <property type="entry name" value="Alkaline_phosphatase_core_sf"/>
</dbReference>
<keyword evidence="2" id="KW-0378">Hydrolase</keyword>
<dbReference type="GO" id="GO:0004065">
    <property type="term" value="F:arylsulfatase activity"/>
    <property type="evidence" value="ECO:0007669"/>
    <property type="project" value="TreeGrafter"/>
</dbReference>
<feature type="domain" description="Sulfatase N-terminal" evidence="4">
    <location>
        <begin position="31"/>
        <end position="333"/>
    </location>
</feature>
<gene>
    <name evidence="5" type="ORF">C5Y96_02410</name>
</gene>
<dbReference type="Proteomes" id="UP000240009">
    <property type="component" value="Unassembled WGS sequence"/>
</dbReference>
<proteinExistence type="inferred from homology"/>
<evidence type="ECO:0000256" key="2">
    <source>
        <dbReference type="ARBA" id="ARBA00022801"/>
    </source>
</evidence>
<sequence length="481" mass="53918">MTRILVLAIACLITSGLSVANAQTELSEKRPHIIFVMADDMGWGQTGYRNHPVLKTPNLDLMAANGLRLERFYAGCCVCSPTRASVLTGRTPDRCGVLTHGYALRHQEKTIAQALKDAGYVTGHFGKWHLNGLRGPGAPVLAEDTYGPGHFGFDEWVSVTNFFDVDPLMSRQGKFEQMQGDSSEVAMNEAIKFLKKHKDGDKPMFAVVWFGTPHSPFKALDDDKIPFGNLKADSENHYGELVAMDRSIGTLRSALRELKIADDTLFVFCSDNGGLPKIEPDTVGGLRGNKGSVYEGGLRVPAIIEWPSMIQPRISNYPACTMDLFPTIADVLGLPEDIFVKPLDGVSLKPLLSDEIGAREQPIGFRFQKQSAWVDNNWKLVTINREKDNKFELYNLKDDPHEEMDLAQANPDQLEKLKAAYQAWDSGVELSFAGKDYAAGKLTEPDPEPHYWTVDPRYEKYLPEWKDRWEYRSYIQKALQK</sequence>
<evidence type="ECO:0000256" key="1">
    <source>
        <dbReference type="ARBA" id="ARBA00008779"/>
    </source>
</evidence>
<reference evidence="5 6" key="1">
    <citation type="submission" date="2018-02" db="EMBL/GenBank/DDBJ databases">
        <title>Comparative genomes isolates from brazilian mangrove.</title>
        <authorList>
            <person name="Araujo J.E."/>
            <person name="Taketani R.G."/>
            <person name="Silva M.C.P."/>
            <person name="Loureco M.V."/>
            <person name="Andreote F.D."/>
        </authorList>
    </citation>
    <scope>NUCLEOTIDE SEQUENCE [LARGE SCALE GENOMIC DNA]</scope>
    <source>
        <strain evidence="5 6">HEX-2 MGV</strain>
    </source>
</reference>
<comment type="similarity">
    <text evidence="1">Belongs to the sulfatase family.</text>
</comment>
<dbReference type="OrthoDB" id="9783154at2"/>
<dbReference type="InterPro" id="IPR000917">
    <property type="entry name" value="Sulfatase_N"/>
</dbReference>
<evidence type="ECO:0000313" key="6">
    <source>
        <dbReference type="Proteomes" id="UP000240009"/>
    </source>
</evidence>
<dbReference type="PANTHER" id="PTHR42693:SF53">
    <property type="entry name" value="ENDO-4-O-SULFATASE"/>
    <property type="match status" value="1"/>
</dbReference>